<proteinExistence type="inferred from homology"/>
<name>A0A1S8L7C8_9CLOT</name>
<dbReference type="PROSITE" id="PS51687">
    <property type="entry name" value="SAM_MT_RNA_M5U"/>
    <property type="match status" value="1"/>
</dbReference>
<evidence type="ECO:0000313" key="3">
    <source>
        <dbReference type="EMBL" id="URZ12123.1"/>
    </source>
</evidence>
<dbReference type="Proteomes" id="UP000190951">
    <property type="component" value="Chromosome"/>
</dbReference>
<dbReference type="InterPro" id="IPR010280">
    <property type="entry name" value="U5_MeTrfase_fam"/>
</dbReference>
<dbReference type="PANTHER" id="PTHR11061">
    <property type="entry name" value="RNA M5U METHYLTRANSFERASE"/>
    <property type="match status" value="1"/>
</dbReference>
<organism evidence="3 4">
    <name type="scientific">Clostridium felsineum</name>
    <dbReference type="NCBI Taxonomy" id="36839"/>
    <lineage>
        <taxon>Bacteria</taxon>
        <taxon>Bacillati</taxon>
        <taxon>Bacillota</taxon>
        <taxon>Clostridia</taxon>
        <taxon>Eubacteriales</taxon>
        <taxon>Clostridiaceae</taxon>
        <taxon>Clostridium</taxon>
    </lineage>
</organism>
<dbReference type="STRING" id="84029.CROST_19800"/>
<dbReference type="EC" id="2.1.1.189" evidence="3"/>
<dbReference type="AlphaFoldDB" id="A0A1S8L7C8"/>
<dbReference type="GO" id="GO:0070475">
    <property type="term" value="P:rRNA base methylation"/>
    <property type="evidence" value="ECO:0007669"/>
    <property type="project" value="TreeGrafter"/>
</dbReference>
<dbReference type="Pfam" id="PF05958">
    <property type="entry name" value="tRNA_U5-meth_tr"/>
    <property type="match status" value="1"/>
</dbReference>
<feature type="binding site" evidence="1">
    <location>
        <position position="336"/>
    </location>
    <ligand>
        <name>S-adenosyl-L-methionine</name>
        <dbReference type="ChEBI" id="CHEBI:59789"/>
    </ligand>
</feature>
<dbReference type="EMBL" id="CP096983">
    <property type="protein sequence ID" value="URZ12123.1"/>
    <property type="molecule type" value="Genomic_DNA"/>
</dbReference>
<dbReference type="PROSITE" id="PS01230">
    <property type="entry name" value="TRMA_1"/>
    <property type="match status" value="1"/>
</dbReference>
<dbReference type="InterPro" id="IPR012340">
    <property type="entry name" value="NA-bd_OB-fold"/>
</dbReference>
<dbReference type="Gene3D" id="2.40.50.1070">
    <property type="match status" value="1"/>
</dbReference>
<keyword evidence="1 3" id="KW-0808">Transferase</keyword>
<gene>
    <name evidence="3" type="primary">rlmCD_2</name>
    <name evidence="3" type="ORF">CROST_028400</name>
</gene>
<dbReference type="SUPFAM" id="SSF50249">
    <property type="entry name" value="Nucleic acid-binding proteins"/>
    <property type="match status" value="1"/>
</dbReference>
<accession>A0A1S8L7C8</accession>
<keyword evidence="4" id="KW-1185">Reference proteome</keyword>
<evidence type="ECO:0000313" key="4">
    <source>
        <dbReference type="Proteomes" id="UP000190951"/>
    </source>
</evidence>
<feature type="binding site" evidence="1">
    <location>
        <position position="315"/>
    </location>
    <ligand>
        <name>S-adenosyl-L-methionine</name>
        <dbReference type="ChEBI" id="CHEBI:59789"/>
    </ligand>
</feature>
<dbReference type="CDD" id="cd02440">
    <property type="entry name" value="AdoMet_MTases"/>
    <property type="match status" value="1"/>
</dbReference>
<dbReference type="Gene3D" id="2.40.50.140">
    <property type="entry name" value="Nucleic acid-binding proteins"/>
    <property type="match status" value="1"/>
</dbReference>
<keyword evidence="1 3" id="KW-0489">Methyltransferase</keyword>
<reference evidence="3 4" key="1">
    <citation type="submission" date="2022-04" db="EMBL/GenBank/DDBJ databases">
        <title>Genome sequence of C. roseum typestrain.</title>
        <authorList>
            <person name="Poehlein A."/>
            <person name="Schoch T."/>
            <person name="Duerre P."/>
            <person name="Daniel R."/>
        </authorList>
    </citation>
    <scope>NUCLEOTIDE SEQUENCE [LARGE SCALE GENOMIC DNA]</scope>
    <source>
        <strain evidence="3 4">DSM 7320</strain>
    </source>
</reference>
<evidence type="ECO:0000256" key="1">
    <source>
        <dbReference type="PROSITE-ProRule" id="PRU01024"/>
    </source>
</evidence>
<feature type="binding site" evidence="1">
    <location>
        <position position="381"/>
    </location>
    <ligand>
        <name>S-adenosyl-L-methionine</name>
        <dbReference type="ChEBI" id="CHEBI:59789"/>
    </ligand>
</feature>
<dbReference type="NCBIfam" id="TIGR00479">
    <property type="entry name" value="rumA"/>
    <property type="match status" value="1"/>
</dbReference>
<evidence type="ECO:0000256" key="2">
    <source>
        <dbReference type="PROSITE-ProRule" id="PRU10015"/>
    </source>
</evidence>
<dbReference type="InterPro" id="IPR030390">
    <property type="entry name" value="MeTrfase_TrmA_AS"/>
</dbReference>
<dbReference type="PROSITE" id="PS50926">
    <property type="entry name" value="TRAM"/>
    <property type="match status" value="1"/>
</dbReference>
<dbReference type="GO" id="GO:0070041">
    <property type="term" value="F:rRNA (uridine-C5-)-methyltransferase activity"/>
    <property type="evidence" value="ECO:0007669"/>
    <property type="project" value="TreeGrafter"/>
</dbReference>
<dbReference type="Pfam" id="PF01938">
    <property type="entry name" value="TRAM"/>
    <property type="match status" value="1"/>
</dbReference>
<dbReference type="InterPro" id="IPR029063">
    <property type="entry name" value="SAM-dependent_MTases_sf"/>
</dbReference>
<feature type="binding site" evidence="1">
    <location>
        <position position="286"/>
    </location>
    <ligand>
        <name>S-adenosyl-L-methionine</name>
        <dbReference type="ChEBI" id="CHEBI:59789"/>
    </ligand>
</feature>
<dbReference type="SUPFAM" id="SSF53335">
    <property type="entry name" value="S-adenosyl-L-methionine-dependent methyltransferases"/>
    <property type="match status" value="1"/>
</dbReference>
<feature type="active site" evidence="2">
    <location>
        <position position="408"/>
    </location>
</feature>
<dbReference type="Gene3D" id="3.40.50.150">
    <property type="entry name" value="Vaccinia Virus protein VP39"/>
    <property type="match status" value="1"/>
</dbReference>
<dbReference type="KEGG" id="crw:CROST_028400"/>
<feature type="active site" description="Nucleophile" evidence="1">
    <location>
        <position position="408"/>
    </location>
</feature>
<dbReference type="InterPro" id="IPR002792">
    <property type="entry name" value="TRAM_dom"/>
</dbReference>
<keyword evidence="1" id="KW-0949">S-adenosyl-L-methionine</keyword>
<protein>
    <submittedName>
        <fullName evidence="3">23S rRNA (Uracil-C(5))-methyltransferase RlmCD</fullName>
        <ecNumber evidence="3">2.1.1.189</ecNumber>
    </submittedName>
</protein>
<dbReference type="FunFam" id="3.40.50.150:FF:000009">
    <property type="entry name" value="23S rRNA (Uracil(1939)-C(5))-methyltransferase RlmD"/>
    <property type="match status" value="1"/>
</dbReference>
<dbReference type="PANTHER" id="PTHR11061:SF30">
    <property type="entry name" value="TRNA (URACIL(54)-C(5))-METHYLTRANSFERASE"/>
    <property type="match status" value="1"/>
</dbReference>
<comment type="similarity">
    <text evidence="1">Belongs to the class I-like SAM-binding methyltransferase superfamily. RNA M5U methyltransferase family.</text>
</comment>
<sequence>MRKNEVREFLIEDIEFPAVGIAKHNDKKVYIKGAVPGQKVLARVSKIRREKIEAKLKEIVENIHGAVQPKCPDFGVCGGCVHQFLSYEKQLELKEREVLKLFEDAKIDGFEYVGIVGSPEKEEYRNKMEYTFGDFVKGGELTLGMHAKNSGFSIVNTDNCTIVDEDFRTILKTVVQYFREKSLPIYKVIQHTGYLRNLVVRKAKNTGEILIALVTTSQVDFDLTELTENLKSISYLGQLKGILHVINDGLADMVQGDKIITLFGEDYITEKILDLKFKISLFSFFQTNSKGAEKLYSEVLDFLGDVSNKTVFDLYCGTGTIGQLASKKADKVIGIELIEEAVEAAKENTKLNNISNCTFIAGDVAKVIGEVKEKPDTIILDPPRPGVHPNAMKYVIKFNAPEIVYVSCNPKTLVNDLGVLRAYGYEVKKVKVVDMFPGTGHVETVVLLYKK</sequence>
<dbReference type="RefSeq" id="WP_077832053.1">
    <property type="nucleotide sequence ID" value="NZ_CP096983.1"/>
</dbReference>